<keyword evidence="2" id="KW-1185">Reference proteome</keyword>
<evidence type="ECO:0000313" key="1">
    <source>
        <dbReference type="EMBL" id="CAB0018310.1"/>
    </source>
</evidence>
<feature type="non-terminal residue" evidence="1">
    <location>
        <position position="116"/>
    </location>
</feature>
<reference evidence="1 2" key="1">
    <citation type="submission" date="2020-02" db="EMBL/GenBank/DDBJ databases">
        <authorList>
            <person name="Ferguson B K."/>
        </authorList>
    </citation>
    <scope>NUCLEOTIDE SEQUENCE [LARGE SCALE GENOMIC DNA]</scope>
</reference>
<proteinExistence type="predicted"/>
<evidence type="ECO:0000313" key="2">
    <source>
        <dbReference type="Proteomes" id="UP000479000"/>
    </source>
</evidence>
<dbReference type="Proteomes" id="UP000479000">
    <property type="component" value="Unassembled WGS sequence"/>
</dbReference>
<gene>
    <name evidence="1" type="ORF">NTEN_LOCUS22219</name>
</gene>
<protein>
    <submittedName>
        <fullName evidence="1">Uncharacterized protein</fullName>
    </submittedName>
</protein>
<name>A0A6H5HL75_9HEMI</name>
<dbReference type="EMBL" id="CADCXU010032535">
    <property type="protein sequence ID" value="CAB0018310.1"/>
    <property type="molecule type" value="Genomic_DNA"/>
</dbReference>
<organism evidence="1 2">
    <name type="scientific">Nesidiocoris tenuis</name>
    <dbReference type="NCBI Taxonomy" id="355587"/>
    <lineage>
        <taxon>Eukaryota</taxon>
        <taxon>Metazoa</taxon>
        <taxon>Ecdysozoa</taxon>
        <taxon>Arthropoda</taxon>
        <taxon>Hexapoda</taxon>
        <taxon>Insecta</taxon>
        <taxon>Pterygota</taxon>
        <taxon>Neoptera</taxon>
        <taxon>Paraneoptera</taxon>
        <taxon>Hemiptera</taxon>
        <taxon>Heteroptera</taxon>
        <taxon>Panheteroptera</taxon>
        <taxon>Cimicomorpha</taxon>
        <taxon>Miridae</taxon>
        <taxon>Dicyphina</taxon>
        <taxon>Nesidiocoris</taxon>
    </lineage>
</organism>
<dbReference type="AlphaFoldDB" id="A0A6H5HL75"/>
<accession>A0A6H5HL75</accession>
<sequence length="116" mass="13115">MSANLNSNGHFCSCSLEKTYGQAKKQAVRRTFKKRRYVFSLREAHQCGLTVDWSPSGVFAEFSAGQERRCIGRQVELQKEVTCELQTVTMIGAPRLEVQYNRGGRGLRSVRKGRAD</sequence>